<evidence type="ECO:0000259" key="1">
    <source>
        <dbReference type="Pfam" id="PF12705"/>
    </source>
</evidence>
<sequence>MKQYDLVLVPDAPLASALNRHLDRPHLGDFATTPRRAAAGRREQVEERTVFLELLHETDLSWKQASYLGEEIIHSWEYTARPDGILEFEQFNTPAVRQAVAQTRDLDTTSRHLTDFTIDEDIDLAVVGYPQLTALERSILPSEYTEIDRFTDDAFDQPPFRLFDTSADIVGALLDTISPANADDTAVVLDAGSEFSTLVESAFDAAGIPFYGGPGFLDDPDHRAFVNLLRAPFRGQDVRVSDIKPVLQHIGLDLDVDHDEKRLHSLDVPEVTRFQTFCDAVESGTWSFERALSEYESMLRTEFEAFHDELASLGIATHPITEARVDDLEFYLQSYEVPVSRENEGVLLADAKSATHVDRPLVFYLGLDDGWTRSPLRRPWVDRDAEYDRHIRQFQLLLQNGAAQYYLVRDTVGGSPVTPCLYFEELLDTSFTRFSDLDAERYAAPRDGIKSETPFGNDAVSVEPTELTTISQSGLSTYVNSPRDYFFDRLVDSPNKDYFREGNLFHDFAEFYVHHPEVIAARGLDEVVDFMVAEMEPFVRDVDRDVHRTRYRVGIENIVAFLDENRPETGNVAVETRSWQQNDFAAYYDRPVDSDLTERWFENEDVGVKGKIDLVQSATRLVDYKSGSKKSATKVVKNSALEEISDTPNFQALLYLTHQRTEHPNEQLEFVFLHFLENVDDVVRGEGELSDTLTAITYYPTPYDEYIQQRAVFERLRDEGSQKCQKTLSQVAYDDYVAVFEAADFPKTRDSDDVIDSPFGTALEHRMKDAVGDYKYVETGCQQAIRELVSIRNQNYFEDDLDAFESFVTDRLGELNTRRGGAERFPVAELRDEPNYRRVNHRDLLLEGDQ</sequence>
<feature type="domain" description="PD-(D/E)XK endonuclease-like" evidence="1">
    <location>
        <begin position="469"/>
        <end position="675"/>
    </location>
</feature>
<proteinExistence type="predicted"/>
<dbReference type="Pfam" id="PF12705">
    <property type="entry name" value="PDDEXK_1"/>
    <property type="match status" value="1"/>
</dbReference>
<evidence type="ECO:0000313" key="3">
    <source>
        <dbReference type="Proteomes" id="UP000663305"/>
    </source>
</evidence>
<accession>A0A897NMT9</accession>
<reference evidence="2" key="1">
    <citation type="submission" date="2020-11" db="EMBL/GenBank/DDBJ databases">
        <title>Carbohydrate-dependent, anaerobic sulfur respiration: A novel catabolism in halophilic archaea.</title>
        <authorList>
            <person name="Sorokin D.Y."/>
            <person name="Messina E."/>
            <person name="Smedile F."/>
            <person name="La Cono V."/>
            <person name="Hallsworth J.E."/>
            <person name="Yakimov M.M."/>
        </authorList>
    </citation>
    <scope>NUCLEOTIDE SEQUENCE</scope>
    <source>
        <strain evidence="2">HSR-Bgl</strain>
    </source>
</reference>
<evidence type="ECO:0000313" key="2">
    <source>
        <dbReference type="EMBL" id="QSG11526.1"/>
    </source>
</evidence>
<name>A0A897NMT9_9EURY</name>
<organism evidence="2 3">
    <name type="scientific">Halapricum desulfuricans</name>
    <dbReference type="NCBI Taxonomy" id="2841257"/>
    <lineage>
        <taxon>Archaea</taxon>
        <taxon>Methanobacteriati</taxon>
        <taxon>Methanobacteriota</taxon>
        <taxon>Stenosarchaea group</taxon>
        <taxon>Halobacteria</taxon>
        <taxon>Halobacteriales</taxon>
        <taxon>Haloarculaceae</taxon>
        <taxon>Halapricum</taxon>
    </lineage>
</organism>
<dbReference type="AlphaFoldDB" id="A0A897NMT9"/>
<dbReference type="EMBL" id="CP064789">
    <property type="protein sequence ID" value="QSG11526.1"/>
    <property type="molecule type" value="Genomic_DNA"/>
</dbReference>
<gene>
    <name evidence="2" type="ORF">HSBGL_1101</name>
</gene>
<protein>
    <recommendedName>
        <fullName evidence="1">PD-(D/E)XK endonuclease-like domain-containing protein</fullName>
    </recommendedName>
</protein>
<dbReference type="Proteomes" id="UP000663305">
    <property type="component" value="Chromosome"/>
</dbReference>
<dbReference type="InterPro" id="IPR038726">
    <property type="entry name" value="PDDEXK_AddAB-type"/>
</dbReference>